<evidence type="ECO:0000259" key="1">
    <source>
        <dbReference type="Pfam" id="PF03372"/>
    </source>
</evidence>
<sequence length="283" mass="32375">MRLLSINTHSIIEKNYDEKTKNFLEHIAKLQPDIIAMQEVNQTADFPEAVPVLQNGRCRNGKESRHLKADNHVALVAAELRKQGLDYNWTWLPMKLGYSKYDEGLAILSKKPIAETNVVLLSKDADYSNWRTRYALGVRPAGMEDWFYTVHLGWWTDEVEPFEGQWQKLQNEVIAHKHEGRIFLMGDFNSPAEVRGEGYDLIAGSGWHDTYLLAKDKDSGVTVQGVIDGWRDKLSEADMLNGMRIDHIWCNEQADVEKSRVCFNGNNEPVISDHYGVVIDLED</sequence>
<dbReference type="GO" id="GO:0004527">
    <property type="term" value="F:exonuclease activity"/>
    <property type="evidence" value="ECO:0007669"/>
    <property type="project" value="UniProtKB-KW"/>
</dbReference>
<keyword evidence="3" id="KW-1185">Reference proteome</keyword>
<dbReference type="GO" id="GO:0006506">
    <property type="term" value="P:GPI anchor biosynthetic process"/>
    <property type="evidence" value="ECO:0007669"/>
    <property type="project" value="TreeGrafter"/>
</dbReference>
<dbReference type="RefSeq" id="WP_154406729.1">
    <property type="nucleotide sequence ID" value="NZ_VUNR01000009.1"/>
</dbReference>
<dbReference type="GeneID" id="96778495"/>
<keyword evidence="2" id="KW-0378">Hydrolase</keyword>
<dbReference type="CDD" id="cd09079">
    <property type="entry name" value="RgfB-like"/>
    <property type="match status" value="1"/>
</dbReference>
<dbReference type="EMBL" id="VUNR01000009">
    <property type="protein sequence ID" value="MSU08563.1"/>
    <property type="molecule type" value="Genomic_DNA"/>
</dbReference>
<dbReference type="PANTHER" id="PTHR14859:SF0">
    <property type="entry name" value="ENDONUCLEASE_EXONUCLEASE_PHOSPHATASE FAMILY PROTEIN, EXPRESSED"/>
    <property type="match status" value="1"/>
</dbReference>
<proteinExistence type="predicted"/>
<dbReference type="GO" id="GO:0004519">
    <property type="term" value="F:endonuclease activity"/>
    <property type="evidence" value="ECO:0007669"/>
    <property type="project" value="UniProtKB-KW"/>
</dbReference>
<organism evidence="2 3">
    <name type="scientific">Anaerovibrio slackiae</name>
    <dbReference type="NCBI Taxonomy" id="2652309"/>
    <lineage>
        <taxon>Bacteria</taxon>
        <taxon>Bacillati</taxon>
        <taxon>Bacillota</taxon>
        <taxon>Negativicutes</taxon>
        <taxon>Selenomonadales</taxon>
        <taxon>Selenomonadaceae</taxon>
        <taxon>Anaerovibrio</taxon>
    </lineage>
</organism>
<evidence type="ECO:0000313" key="3">
    <source>
        <dbReference type="Proteomes" id="UP000433181"/>
    </source>
</evidence>
<dbReference type="AlphaFoldDB" id="A0A6I2UAM0"/>
<name>A0A6I2UAM0_9FIRM</name>
<feature type="domain" description="Endonuclease/exonuclease/phosphatase" evidence="1">
    <location>
        <begin position="16"/>
        <end position="274"/>
    </location>
</feature>
<dbReference type="GO" id="GO:0016020">
    <property type="term" value="C:membrane"/>
    <property type="evidence" value="ECO:0007669"/>
    <property type="project" value="GOC"/>
</dbReference>
<dbReference type="Pfam" id="PF03372">
    <property type="entry name" value="Exo_endo_phos"/>
    <property type="match status" value="1"/>
</dbReference>
<comment type="caution">
    <text evidence="2">The sequence shown here is derived from an EMBL/GenBank/DDBJ whole genome shotgun (WGS) entry which is preliminary data.</text>
</comment>
<dbReference type="InterPro" id="IPR051916">
    <property type="entry name" value="GPI-anchor_lipid_remodeler"/>
</dbReference>
<keyword evidence="2" id="KW-0255">Endonuclease</keyword>
<dbReference type="SUPFAM" id="SSF56219">
    <property type="entry name" value="DNase I-like"/>
    <property type="match status" value="1"/>
</dbReference>
<dbReference type="Gene3D" id="3.60.10.10">
    <property type="entry name" value="Endonuclease/exonuclease/phosphatase"/>
    <property type="match status" value="1"/>
</dbReference>
<gene>
    <name evidence="2" type="ORF">FYJ84_06150</name>
</gene>
<evidence type="ECO:0000313" key="2">
    <source>
        <dbReference type="EMBL" id="MSU08563.1"/>
    </source>
</evidence>
<keyword evidence="2" id="KW-0269">Exonuclease</keyword>
<reference evidence="2 3" key="1">
    <citation type="submission" date="2019-08" db="EMBL/GenBank/DDBJ databases">
        <title>In-depth cultivation of the pig gut microbiome towards novel bacterial diversity and tailored functional studies.</title>
        <authorList>
            <person name="Wylensek D."/>
            <person name="Hitch T.C.A."/>
            <person name="Clavel T."/>
        </authorList>
    </citation>
    <scope>NUCLEOTIDE SEQUENCE [LARGE SCALE GENOMIC DNA]</scope>
    <source>
        <strain evidence="2 3">WCA-693-APC-5D-A</strain>
    </source>
</reference>
<dbReference type="InterPro" id="IPR036691">
    <property type="entry name" value="Endo/exonu/phosph_ase_sf"/>
</dbReference>
<accession>A0A6I2UAM0</accession>
<dbReference type="Proteomes" id="UP000433181">
    <property type="component" value="Unassembled WGS sequence"/>
</dbReference>
<protein>
    <submittedName>
        <fullName evidence="2">Endonuclease/exonuclease/phosphatase family protein</fullName>
    </submittedName>
</protein>
<keyword evidence="2" id="KW-0540">Nuclease</keyword>
<dbReference type="InterPro" id="IPR005135">
    <property type="entry name" value="Endo/exonuclease/phosphatase"/>
</dbReference>
<dbReference type="PANTHER" id="PTHR14859">
    <property type="entry name" value="CALCOFLUOR WHITE HYPERSENSITIVE PROTEIN PRECURSOR"/>
    <property type="match status" value="1"/>
</dbReference>